<evidence type="ECO:0000313" key="2">
    <source>
        <dbReference type="EMBL" id="MRX52834.1"/>
    </source>
</evidence>
<sequence length="262" mass="30511">METLLVYKDGSSNKFWKIQTDHTSFTITYGKIGTSGAVKTKVLDSEEECRKEAEKLIKAKMKKGYSPAEKKEGIMKESSMTEHAFWNLLQTAKKKAADSEEQIEVLTYALSKMPIKDLVRFDYILQKYMNESYSSNLWAAAYIIMGGCSDDCFDYFRAWLIFQGKETYEAAISNPEVLIPLLVKMEDEGEFPQLEELLSAACMAFEEKTGRDDEDYYELFDKLEGFESQPEMELDWEEDDEEELQNRFPKLWEKYGEVPMEW</sequence>
<protein>
    <submittedName>
        <fullName evidence="2">DUF4240 domain-containing protein</fullName>
    </submittedName>
</protein>
<name>A0A6I2M669_9BACI</name>
<dbReference type="PROSITE" id="PS51977">
    <property type="entry name" value="WGR"/>
    <property type="match status" value="1"/>
</dbReference>
<evidence type="ECO:0000259" key="1">
    <source>
        <dbReference type="PROSITE" id="PS51977"/>
    </source>
</evidence>
<dbReference type="CDD" id="cd07996">
    <property type="entry name" value="WGR_MMR_like"/>
    <property type="match status" value="1"/>
</dbReference>
<dbReference type="InterPro" id="IPR050458">
    <property type="entry name" value="LolB"/>
</dbReference>
<dbReference type="InterPro" id="IPR025334">
    <property type="entry name" value="DUF4240"/>
</dbReference>
<dbReference type="PANTHER" id="PTHR30634:SF13">
    <property type="entry name" value="PROTEIN YEHF"/>
    <property type="match status" value="1"/>
</dbReference>
<dbReference type="Pfam" id="PF05406">
    <property type="entry name" value="WGR"/>
    <property type="match status" value="1"/>
</dbReference>
<dbReference type="RefSeq" id="WP_154317933.1">
    <property type="nucleotide sequence ID" value="NZ_CAJGAA010000001.1"/>
</dbReference>
<feature type="domain" description="WGR" evidence="1">
    <location>
        <begin position="1"/>
        <end position="80"/>
    </location>
</feature>
<gene>
    <name evidence="2" type="ORF">GJU41_02515</name>
</gene>
<dbReference type="InterPro" id="IPR008893">
    <property type="entry name" value="WGR_domain"/>
</dbReference>
<keyword evidence="3" id="KW-1185">Reference proteome</keyword>
<organism evidence="2 3">
    <name type="scientific">Metabacillus idriensis</name>
    <dbReference type="NCBI Taxonomy" id="324768"/>
    <lineage>
        <taxon>Bacteria</taxon>
        <taxon>Bacillati</taxon>
        <taxon>Bacillota</taxon>
        <taxon>Bacilli</taxon>
        <taxon>Bacillales</taxon>
        <taxon>Bacillaceae</taxon>
        <taxon>Metabacillus</taxon>
    </lineage>
</organism>
<accession>A0A6I2M669</accession>
<dbReference type="InterPro" id="IPR036930">
    <property type="entry name" value="WGR_dom_sf"/>
</dbReference>
<evidence type="ECO:0000313" key="3">
    <source>
        <dbReference type="Proteomes" id="UP000441585"/>
    </source>
</evidence>
<dbReference type="SUPFAM" id="SSF142921">
    <property type="entry name" value="WGR domain-like"/>
    <property type="match status" value="1"/>
</dbReference>
<dbReference type="InterPro" id="IPR049809">
    <property type="entry name" value="YehF/YfeS-like_WGR"/>
</dbReference>
<dbReference type="EMBL" id="WKKF01000001">
    <property type="protein sequence ID" value="MRX52834.1"/>
    <property type="molecule type" value="Genomic_DNA"/>
</dbReference>
<dbReference type="PANTHER" id="PTHR30634">
    <property type="entry name" value="OUTER MEMBRANE LOLAB LIPOPROTEIN INSERTION APPARATUS"/>
    <property type="match status" value="1"/>
</dbReference>
<reference evidence="2 3" key="1">
    <citation type="submission" date="2019-11" db="EMBL/GenBank/DDBJ databases">
        <title>Bacillus idriensis genome.</title>
        <authorList>
            <person name="Konopka E.N."/>
            <person name="Newman J.D."/>
        </authorList>
    </citation>
    <scope>NUCLEOTIDE SEQUENCE [LARGE SCALE GENOMIC DNA]</scope>
    <source>
        <strain evidence="2 3">DSM 19097</strain>
    </source>
</reference>
<proteinExistence type="predicted"/>
<dbReference type="Pfam" id="PF14024">
    <property type="entry name" value="DUF4240"/>
    <property type="match status" value="1"/>
</dbReference>
<dbReference type="Gene3D" id="2.20.140.10">
    <property type="entry name" value="WGR domain"/>
    <property type="match status" value="1"/>
</dbReference>
<comment type="caution">
    <text evidence="2">The sequence shown here is derived from an EMBL/GenBank/DDBJ whole genome shotgun (WGS) entry which is preliminary data.</text>
</comment>
<dbReference type="Proteomes" id="UP000441585">
    <property type="component" value="Unassembled WGS sequence"/>
</dbReference>
<dbReference type="SMART" id="SM00773">
    <property type="entry name" value="WGR"/>
    <property type="match status" value="1"/>
</dbReference>
<dbReference type="AlphaFoldDB" id="A0A6I2M669"/>